<dbReference type="InterPro" id="IPR052017">
    <property type="entry name" value="TSUP"/>
</dbReference>
<feature type="transmembrane region" description="Helical" evidence="8">
    <location>
        <begin position="227"/>
        <end position="248"/>
    </location>
</feature>
<evidence type="ECO:0000256" key="7">
    <source>
        <dbReference type="ARBA" id="ARBA00023136"/>
    </source>
</evidence>
<evidence type="ECO:0000256" key="1">
    <source>
        <dbReference type="ARBA" id="ARBA00004651"/>
    </source>
</evidence>
<evidence type="ECO:0000313" key="10">
    <source>
        <dbReference type="Proteomes" id="UP000184694"/>
    </source>
</evidence>
<evidence type="ECO:0000256" key="4">
    <source>
        <dbReference type="ARBA" id="ARBA00022475"/>
    </source>
</evidence>
<dbReference type="GO" id="GO:0005886">
    <property type="term" value="C:plasma membrane"/>
    <property type="evidence" value="ECO:0007669"/>
    <property type="project" value="UniProtKB-SubCell"/>
</dbReference>
<name>A0A1N6H7X5_9BACT</name>
<dbReference type="PANTHER" id="PTHR30269:SF37">
    <property type="entry name" value="MEMBRANE TRANSPORTER PROTEIN"/>
    <property type="match status" value="1"/>
</dbReference>
<feature type="transmembrane region" description="Helical" evidence="8">
    <location>
        <begin position="131"/>
        <end position="157"/>
    </location>
</feature>
<dbReference type="Proteomes" id="UP000184694">
    <property type="component" value="Unassembled WGS sequence"/>
</dbReference>
<dbReference type="InterPro" id="IPR002781">
    <property type="entry name" value="TM_pro_TauE-like"/>
</dbReference>
<keyword evidence="7 8" id="KW-0472">Membrane</keyword>
<proteinExistence type="inferred from homology"/>
<sequence length="249" mass="25964">MDLSVAQWSYAFGVLLLASVVRGLTGFGFSAIIVTGLSLVVAPAQTVMLALFLEVVASVRMLPSAWKSVDCKLLTVLCVGTAIGTPLGVRSLLLLSPDIIRLAISCIVLFFAVLIWRGVKYRGTRTVRIDGVVGVISGVCNGAAALGGLPVVTYMLSTETAVVATRATLIAAFFCTDVYTLVVAGGHGIISSQTLINVAYSVPVLLIGVAVGERLFSVASPAAFKKIAVLLLMGLSIVGIIKSLMVFFV</sequence>
<dbReference type="STRING" id="1121457.SAMN02745161_2061"/>
<feature type="transmembrane region" description="Helical" evidence="8">
    <location>
        <begin position="163"/>
        <end position="183"/>
    </location>
</feature>
<evidence type="ECO:0000256" key="3">
    <source>
        <dbReference type="ARBA" id="ARBA00022448"/>
    </source>
</evidence>
<dbReference type="EMBL" id="FSRG01000005">
    <property type="protein sequence ID" value="SIO15921.1"/>
    <property type="molecule type" value="Genomic_DNA"/>
</dbReference>
<feature type="transmembrane region" description="Helical" evidence="8">
    <location>
        <begin position="99"/>
        <end position="119"/>
    </location>
</feature>
<keyword evidence="5 8" id="KW-0812">Transmembrane</keyword>
<keyword evidence="3" id="KW-0813">Transport</keyword>
<dbReference type="RefSeq" id="WP_074216836.1">
    <property type="nucleotide sequence ID" value="NZ_FSRG01000005.1"/>
</dbReference>
<gene>
    <name evidence="9" type="ORF">SAMN02745161_2061</name>
</gene>
<keyword evidence="10" id="KW-1185">Reference proteome</keyword>
<feature type="transmembrane region" description="Helical" evidence="8">
    <location>
        <begin position="74"/>
        <end position="93"/>
    </location>
</feature>
<protein>
    <recommendedName>
        <fullName evidence="8">Probable membrane transporter protein</fullName>
    </recommendedName>
</protein>
<dbReference type="PANTHER" id="PTHR30269">
    <property type="entry name" value="TRANSMEMBRANE PROTEIN YFCA"/>
    <property type="match status" value="1"/>
</dbReference>
<dbReference type="Pfam" id="PF01925">
    <property type="entry name" value="TauE"/>
    <property type="match status" value="1"/>
</dbReference>
<feature type="transmembrane region" description="Helical" evidence="8">
    <location>
        <begin position="12"/>
        <end position="34"/>
    </location>
</feature>
<feature type="transmembrane region" description="Helical" evidence="8">
    <location>
        <begin position="195"/>
        <end position="215"/>
    </location>
</feature>
<comment type="subcellular location">
    <subcellularLocation>
        <location evidence="1 8">Cell membrane</location>
        <topology evidence="1 8">Multi-pass membrane protein</topology>
    </subcellularLocation>
</comment>
<evidence type="ECO:0000256" key="2">
    <source>
        <dbReference type="ARBA" id="ARBA00009142"/>
    </source>
</evidence>
<evidence type="ECO:0000256" key="8">
    <source>
        <dbReference type="RuleBase" id="RU363041"/>
    </source>
</evidence>
<organism evidence="9 10">
    <name type="scientific">Halodesulfovibrio marinisediminis DSM 17456</name>
    <dbReference type="NCBI Taxonomy" id="1121457"/>
    <lineage>
        <taxon>Bacteria</taxon>
        <taxon>Pseudomonadati</taxon>
        <taxon>Thermodesulfobacteriota</taxon>
        <taxon>Desulfovibrionia</taxon>
        <taxon>Desulfovibrionales</taxon>
        <taxon>Desulfovibrionaceae</taxon>
        <taxon>Halodesulfovibrio</taxon>
    </lineage>
</organism>
<feature type="transmembrane region" description="Helical" evidence="8">
    <location>
        <begin position="40"/>
        <end position="62"/>
    </location>
</feature>
<comment type="similarity">
    <text evidence="2 8">Belongs to the 4-toluene sulfonate uptake permease (TSUP) (TC 2.A.102) family.</text>
</comment>
<evidence type="ECO:0000256" key="5">
    <source>
        <dbReference type="ARBA" id="ARBA00022692"/>
    </source>
</evidence>
<keyword evidence="4 8" id="KW-1003">Cell membrane</keyword>
<evidence type="ECO:0000256" key="6">
    <source>
        <dbReference type="ARBA" id="ARBA00022989"/>
    </source>
</evidence>
<reference evidence="10" key="1">
    <citation type="submission" date="2016-11" db="EMBL/GenBank/DDBJ databases">
        <authorList>
            <person name="Varghese N."/>
            <person name="Submissions S."/>
        </authorList>
    </citation>
    <scope>NUCLEOTIDE SEQUENCE [LARGE SCALE GENOMIC DNA]</scope>
    <source>
        <strain evidence="10">DSM 17456</strain>
    </source>
</reference>
<keyword evidence="6 8" id="KW-1133">Transmembrane helix</keyword>
<dbReference type="AlphaFoldDB" id="A0A1N6H7X5"/>
<evidence type="ECO:0000313" key="9">
    <source>
        <dbReference type="EMBL" id="SIO15921.1"/>
    </source>
</evidence>
<accession>A0A1N6H7X5</accession>